<evidence type="ECO:0000256" key="1">
    <source>
        <dbReference type="SAM" id="MobiDB-lite"/>
    </source>
</evidence>
<proteinExistence type="predicted"/>
<dbReference type="SUPFAM" id="SSF82171">
    <property type="entry name" value="DPP6 N-terminal domain-like"/>
    <property type="match status" value="2"/>
</dbReference>
<dbReference type="SUPFAM" id="SSF52200">
    <property type="entry name" value="Toll/Interleukin receptor TIR domain"/>
    <property type="match status" value="1"/>
</dbReference>
<dbReference type="InterPro" id="IPR035897">
    <property type="entry name" value="Toll_tir_struct_dom_sf"/>
</dbReference>
<dbReference type="Proteomes" id="UP000625316">
    <property type="component" value="Unassembled WGS sequence"/>
</dbReference>
<dbReference type="RefSeq" id="WP_264323219.1">
    <property type="nucleotide sequence ID" value="NZ_JADEXQ010000003.1"/>
</dbReference>
<dbReference type="SMART" id="SM00255">
    <property type="entry name" value="TIR"/>
    <property type="match status" value="1"/>
</dbReference>
<dbReference type="Gene3D" id="3.40.50.10140">
    <property type="entry name" value="Toll/interleukin-1 receptor homology (TIR) domain"/>
    <property type="match status" value="1"/>
</dbReference>
<dbReference type="InterPro" id="IPR000157">
    <property type="entry name" value="TIR_dom"/>
</dbReference>
<dbReference type="Gene3D" id="2.130.10.10">
    <property type="entry name" value="YVTN repeat-like/Quinoprotein amine dehydrogenase"/>
    <property type="match status" value="3"/>
</dbReference>
<dbReference type="EMBL" id="JADEXQ010000003">
    <property type="protein sequence ID" value="MBE9028397.1"/>
    <property type="molecule type" value="Genomic_DNA"/>
</dbReference>
<feature type="region of interest" description="Disordered" evidence="1">
    <location>
        <begin position="333"/>
        <end position="369"/>
    </location>
</feature>
<organism evidence="3 4">
    <name type="scientific">Romeriopsis navalis LEGE 11480</name>
    <dbReference type="NCBI Taxonomy" id="2777977"/>
    <lineage>
        <taxon>Bacteria</taxon>
        <taxon>Bacillati</taxon>
        <taxon>Cyanobacteriota</taxon>
        <taxon>Cyanophyceae</taxon>
        <taxon>Leptolyngbyales</taxon>
        <taxon>Leptolyngbyaceae</taxon>
        <taxon>Romeriopsis</taxon>
        <taxon>Romeriopsis navalis</taxon>
    </lineage>
</organism>
<feature type="domain" description="TIR" evidence="2">
    <location>
        <begin position="1"/>
        <end position="136"/>
    </location>
</feature>
<keyword evidence="4" id="KW-1185">Reference proteome</keyword>
<dbReference type="PROSITE" id="PS50104">
    <property type="entry name" value="TIR"/>
    <property type="match status" value="1"/>
</dbReference>
<gene>
    <name evidence="3" type="ORF">IQ266_01340</name>
</gene>
<dbReference type="InterPro" id="IPR036322">
    <property type="entry name" value="WD40_repeat_dom_sf"/>
</dbReference>
<dbReference type="SUPFAM" id="SSF50978">
    <property type="entry name" value="WD40 repeat-like"/>
    <property type="match status" value="1"/>
</dbReference>
<sequence>MSDVFISYSRQDRDFARRLHGAIEADGREVWIDWQNIEPTLNWWQEIKQGIEEADTFVFVLSPDSVASKVCRDEIEHSLRHNKRLVPIVYREGFELDQTTNDAHRALGSHNWLLFRAADDFERSFAELVRAIETDFMHVKVHTRLLNRALEWERQGRRDSFLLRGEDLSAAEQWLADAVSKQPQATDEHHNYIETSREEETAQSTRDRLLVEAREVAEQQLVVAQEEADAKLDAATRQANRRNRRSLIGAGLAIVGLAVAVPSSIYAKNEASDAKNEAREAAADKQKADKQKAELAKESEKLNQNLQKTKAKEDEAQKKALLAQQQYRQAQKQQQAAASQAKHALRQSQAAQQQAQLSRQRSQAASRELAQVNQEKQVAIVAKRSAEQAQAQAAKQLKSSQQQRQQAQAQANEAKLAQAEAQTARDIARQVTTLEQRGNRLLRADNHGTSDKLVSALELAHEVKGLLHKGAAWGKTMATPMLALRFLVNSTVQKAEFQGDLDGFRSATDRRWFSPDSQYIVTYDSKNKLSRLYDLNGDQKAQFEGTFKFFSPSSQYIFIYDSENDLIRWYDLNGNQESQLPRDYYVLFSPDNQHIVSYGSDQRLSHLSDLNGNRKTAFEGVIESFSPNGKYVITRVYRRSSGSILRLYDLNGNKLNEFEGKFGDFSPDSQHVLTITDKTDETIRVYNLSNNSPIAQFPGATAGFSASGQYVVTGYNRMIQLYNLRGVLSAEFPGRYAQFSADGKHLLINDDLSAYGDRVKSKDELERDVPVQSNDRRTARLYDISREVLAQSRGRKLAEFQGDQARYTQDSKRVLTVNNSLVRSYDFNGDILSEYQGKFRAFSPDNQYVVTNFGDVNLLYDSDGNKLAEYRGQFVGFSPDSSHLLIKDGLIRLHYLNAHKLEISFRNRTAFSAKPKYVFAQNSYLFAQNSSTSWLYNLNGKKLFKVKGINASISPNGKHIMTYGDKKMRFYDASGQSVVRFRERLSSNIPNNNPIWLRSQINHQYSWQIIKPVGTRSRFTRDGNHLLIFGDRISRVYKVYPEKISPMFDAYGDLVDFSPDGNLFLTYTDHLTRSSLYSFSGNKLGILPGSFPQFSPDSNHVLTEVSTLEGQMSWLYDRAGRYLVGFEGSSAQFSPDGKYLLTSKEEKSWLYNISGERLVEFTGKSPQFSADGKYVLTSKGKKHWLHNLSGKRLAEFTGTSPQFSPSHKLMLITVPDENRTRLYNFEGKLLAEYLGFTDVENKNILFLGTTKFDMRSLGFSQDGTKIITLTGDEKLLIWPVDDGLTDDYGITDLINRGCAKLKNFRHRQDVLKVCPEK</sequence>
<dbReference type="PANTHER" id="PTHR19879:SF9">
    <property type="entry name" value="TRANSCRIPTION INITIATION FACTOR TFIID SUBUNIT 5"/>
    <property type="match status" value="1"/>
</dbReference>
<dbReference type="Pfam" id="PF13676">
    <property type="entry name" value="TIR_2"/>
    <property type="match status" value="1"/>
</dbReference>
<protein>
    <submittedName>
        <fullName evidence="3">TIR domain-containing protein</fullName>
    </submittedName>
</protein>
<comment type="caution">
    <text evidence="3">The sequence shown here is derived from an EMBL/GenBank/DDBJ whole genome shotgun (WGS) entry which is preliminary data.</text>
</comment>
<evidence type="ECO:0000313" key="3">
    <source>
        <dbReference type="EMBL" id="MBE9028397.1"/>
    </source>
</evidence>
<evidence type="ECO:0000313" key="4">
    <source>
        <dbReference type="Proteomes" id="UP000625316"/>
    </source>
</evidence>
<accession>A0A928Z1V1</accession>
<name>A0A928Z1V1_9CYAN</name>
<evidence type="ECO:0000259" key="2">
    <source>
        <dbReference type="PROSITE" id="PS50104"/>
    </source>
</evidence>
<dbReference type="InterPro" id="IPR015943">
    <property type="entry name" value="WD40/YVTN_repeat-like_dom_sf"/>
</dbReference>
<reference evidence="3" key="1">
    <citation type="submission" date="2020-10" db="EMBL/GenBank/DDBJ databases">
        <authorList>
            <person name="Castelo-Branco R."/>
            <person name="Eusebio N."/>
            <person name="Adriana R."/>
            <person name="Vieira A."/>
            <person name="Brugerolle De Fraissinette N."/>
            <person name="Rezende De Castro R."/>
            <person name="Schneider M.P."/>
            <person name="Vasconcelos V."/>
            <person name="Leao P.N."/>
        </authorList>
    </citation>
    <scope>NUCLEOTIDE SEQUENCE</scope>
    <source>
        <strain evidence="3">LEGE 11480</strain>
    </source>
</reference>
<dbReference type="PANTHER" id="PTHR19879">
    <property type="entry name" value="TRANSCRIPTION INITIATION FACTOR TFIID"/>
    <property type="match status" value="1"/>
</dbReference>
<feature type="region of interest" description="Disordered" evidence="1">
    <location>
        <begin position="392"/>
        <end position="417"/>
    </location>
</feature>
<dbReference type="GO" id="GO:0007165">
    <property type="term" value="P:signal transduction"/>
    <property type="evidence" value="ECO:0007669"/>
    <property type="project" value="InterPro"/>
</dbReference>